<feature type="transmembrane region" description="Helical" evidence="6">
    <location>
        <begin position="156"/>
        <end position="177"/>
    </location>
</feature>
<feature type="transmembrane region" description="Helical" evidence="6">
    <location>
        <begin position="204"/>
        <end position="225"/>
    </location>
</feature>
<keyword evidence="8" id="KW-1185">Reference proteome</keyword>
<feature type="transmembrane region" description="Helical" evidence="6">
    <location>
        <begin position="329"/>
        <end position="347"/>
    </location>
</feature>
<feature type="transmembrane region" description="Helical" evidence="6">
    <location>
        <begin position="294"/>
        <end position="317"/>
    </location>
</feature>
<comment type="subcellular location">
    <subcellularLocation>
        <location evidence="1">Cell membrane</location>
        <topology evidence="1">Multi-pass membrane protein</topology>
    </subcellularLocation>
</comment>
<dbReference type="SUPFAM" id="SSF103473">
    <property type="entry name" value="MFS general substrate transporter"/>
    <property type="match status" value="1"/>
</dbReference>
<dbReference type="InterPro" id="IPR036259">
    <property type="entry name" value="MFS_trans_sf"/>
</dbReference>
<evidence type="ECO:0000313" key="7">
    <source>
        <dbReference type="EMBL" id="EQA61963.1"/>
    </source>
</evidence>
<evidence type="ECO:0000313" key="8">
    <source>
        <dbReference type="Proteomes" id="UP000018747"/>
    </source>
</evidence>
<evidence type="ECO:0000256" key="2">
    <source>
        <dbReference type="ARBA" id="ARBA00022475"/>
    </source>
</evidence>
<dbReference type="PANTHER" id="PTHR23513:SF6">
    <property type="entry name" value="MAJOR FACILITATOR SUPERFAMILY ASSOCIATED DOMAIN-CONTAINING PROTEIN"/>
    <property type="match status" value="1"/>
</dbReference>
<dbReference type="GO" id="GO:0005886">
    <property type="term" value="C:plasma membrane"/>
    <property type="evidence" value="ECO:0007669"/>
    <property type="project" value="UniProtKB-SubCell"/>
</dbReference>
<dbReference type="OrthoDB" id="9775268at2"/>
<dbReference type="EMBL" id="AHMT02000041">
    <property type="protein sequence ID" value="EQA61963.1"/>
    <property type="molecule type" value="Genomic_DNA"/>
</dbReference>
<keyword evidence="4 6" id="KW-1133">Transmembrane helix</keyword>
<name>V6ICN2_9LEPT</name>
<dbReference type="Gene3D" id="1.20.1250.20">
    <property type="entry name" value="MFS general substrate transporter like domains"/>
    <property type="match status" value="2"/>
</dbReference>
<feature type="transmembrane region" description="Helical" evidence="6">
    <location>
        <begin position="268"/>
        <end position="288"/>
    </location>
</feature>
<evidence type="ECO:0000256" key="4">
    <source>
        <dbReference type="ARBA" id="ARBA00022989"/>
    </source>
</evidence>
<feature type="transmembrane region" description="Helical" evidence="6">
    <location>
        <begin position="66"/>
        <end position="85"/>
    </location>
</feature>
<feature type="transmembrane region" description="Helical" evidence="6">
    <location>
        <begin position="353"/>
        <end position="373"/>
    </location>
</feature>
<protein>
    <submittedName>
        <fullName evidence="7">Transporter, major facilitator family protein</fullName>
    </submittedName>
</protein>
<organism evidence="7 8">
    <name type="scientific">Leptospira alexanderi serovar Manhao 3 str. L 60</name>
    <dbReference type="NCBI Taxonomy" id="1049759"/>
    <lineage>
        <taxon>Bacteria</taxon>
        <taxon>Pseudomonadati</taxon>
        <taxon>Spirochaetota</taxon>
        <taxon>Spirochaetia</taxon>
        <taxon>Leptospirales</taxon>
        <taxon>Leptospiraceae</taxon>
        <taxon>Leptospira</taxon>
    </lineage>
</organism>
<dbReference type="RefSeq" id="WP_020984521.1">
    <property type="nucleotide sequence ID" value="NZ_AHMT02000041.1"/>
</dbReference>
<feature type="transmembrane region" description="Helical" evidence="6">
    <location>
        <begin position="240"/>
        <end position="261"/>
    </location>
</feature>
<dbReference type="Proteomes" id="UP000018747">
    <property type="component" value="Unassembled WGS sequence"/>
</dbReference>
<dbReference type="GO" id="GO:0022857">
    <property type="term" value="F:transmembrane transporter activity"/>
    <property type="evidence" value="ECO:0007669"/>
    <property type="project" value="InterPro"/>
</dbReference>
<sequence>MVIFFLISAFFSYFAGNIFNYSIILLSSNLSKGEVFSGLTYMITYIPVFILSNFVGKHIHIRSNRFLLFTFHFIFALSGLLILTFLSELNFFLLITSVIINGLCFAYIIPCRFNYLNRTVGKKQAAKYSIILNILLILTFGMSPKFTGWILENYSYNSIMIVIISFFLLSNLFLLLFQIKEKNEMPEEGVQIVENINPELKKQVLTFTAVSYFLLGPAMILIPGFCNKILKLSEYQRGDFLSFLGIGLLIGGILATLFFKFIKEIHIYFYMLMLMGLVFSLIPVANSLLIMKIFLMLTGILGGILGGFISGMIQLILKSKEKGSFLAQYSRIIQVSPPFFGFLAGLVSSQIGISMTMVLCGLVIFILSVIMFFKFSILIRYNLKLSG</sequence>
<dbReference type="Pfam" id="PF07690">
    <property type="entry name" value="MFS_1"/>
    <property type="match status" value="1"/>
</dbReference>
<accession>V6ICN2</accession>
<keyword evidence="3 6" id="KW-0812">Transmembrane</keyword>
<evidence type="ECO:0000256" key="3">
    <source>
        <dbReference type="ARBA" id="ARBA00022692"/>
    </source>
</evidence>
<comment type="caution">
    <text evidence="7">The sequence shown here is derived from an EMBL/GenBank/DDBJ whole genome shotgun (WGS) entry which is preliminary data.</text>
</comment>
<feature type="transmembrane region" description="Helical" evidence="6">
    <location>
        <begin position="130"/>
        <end position="150"/>
    </location>
</feature>
<proteinExistence type="predicted"/>
<dbReference type="PANTHER" id="PTHR23513">
    <property type="entry name" value="INTEGRAL MEMBRANE EFFLUX PROTEIN-RELATED"/>
    <property type="match status" value="1"/>
</dbReference>
<evidence type="ECO:0000256" key="5">
    <source>
        <dbReference type="ARBA" id="ARBA00023136"/>
    </source>
</evidence>
<reference evidence="7" key="1">
    <citation type="submission" date="2013-05" db="EMBL/GenBank/DDBJ databases">
        <authorList>
            <person name="Harkins D.M."/>
            <person name="Durkin A.S."/>
            <person name="Brinkac L.M."/>
            <person name="Haft D.H."/>
            <person name="Selengut J.D."/>
            <person name="Sanka R."/>
            <person name="DePew J."/>
            <person name="Purushe J."/>
            <person name="Hartskeerl R.A."/>
            <person name="Ahmed A."/>
            <person name="van der Linden H."/>
            <person name="Goris M.G.A."/>
            <person name="Vinetz J.M."/>
            <person name="Sutton G.G."/>
            <person name="Nierman W.C."/>
            <person name="Fouts D.E."/>
        </authorList>
    </citation>
    <scope>NUCLEOTIDE SEQUENCE [LARGE SCALE GENOMIC DNA]</scope>
    <source>
        <strain evidence="7">L 60</strain>
    </source>
</reference>
<keyword evidence="5 6" id="KW-0472">Membrane</keyword>
<feature type="transmembrane region" description="Helical" evidence="6">
    <location>
        <begin position="36"/>
        <end position="54"/>
    </location>
</feature>
<evidence type="ECO:0000256" key="1">
    <source>
        <dbReference type="ARBA" id="ARBA00004651"/>
    </source>
</evidence>
<gene>
    <name evidence="7" type="ORF">LEP1GSC062_2071</name>
</gene>
<dbReference type="InterPro" id="IPR011701">
    <property type="entry name" value="MFS"/>
</dbReference>
<feature type="transmembrane region" description="Helical" evidence="6">
    <location>
        <begin position="91"/>
        <end position="109"/>
    </location>
</feature>
<dbReference type="AlphaFoldDB" id="V6ICN2"/>
<evidence type="ECO:0000256" key="6">
    <source>
        <dbReference type="SAM" id="Phobius"/>
    </source>
</evidence>
<keyword evidence="2" id="KW-1003">Cell membrane</keyword>